<evidence type="ECO:0000313" key="2">
    <source>
        <dbReference type="Proteomes" id="UP000011820"/>
    </source>
</evidence>
<accession>A0ABM5NF11</accession>
<keyword evidence="2" id="KW-1185">Reference proteome</keyword>
<dbReference type="EMBL" id="CP004005">
    <property type="protein sequence ID" value="AGH17229.1"/>
    <property type="molecule type" value="Genomic_DNA"/>
</dbReference>
<gene>
    <name evidence="1" type="ORF">WSI_04295</name>
</gene>
<name>A0ABM5NF11_LIBAS</name>
<evidence type="ECO:0000313" key="1">
    <source>
        <dbReference type="EMBL" id="AGH17229.1"/>
    </source>
</evidence>
<organism evidence="1 2">
    <name type="scientific">Candidatus Liberibacter asiaticus str. gxpsy</name>
    <dbReference type="NCBI Taxonomy" id="1174529"/>
    <lineage>
        <taxon>Bacteria</taxon>
        <taxon>Pseudomonadati</taxon>
        <taxon>Pseudomonadota</taxon>
        <taxon>Alphaproteobacteria</taxon>
        <taxon>Hyphomicrobiales</taxon>
        <taxon>Rhizobiaceae</taxon>
        <taxon>Liberibacter</taxon>
    </lineage>
</organism>
<proteinExistence type="predicted"/>
<dbReference type="Proteomes" id="UP000011820">
    <property type="component" value="Chromosome"/>
</dbReference>
<protein>
    <submittedName>
        <fullName evidence="1">Uncharacterized protein</fullName>
    </submittedName>
</protein>
<reference evidence="1 2" key="1">
    <citation type="journal article" date="2013" name="Genome Announc.">
        <title>Complete Genome Sequence of a Chinese Strain of 'Candidatus Liberibacter asiaticus'.</title>
        <authorList>
            <person name="Lin H."/>
            <person name="Han C.S."/>
            <person name="Liu B."/>
            <person name="Lou B."/>
            <person name="Bai X."/>
            <person name="Deng C."/>
            <person name="Civerolo E.L."/>
            <person name="Gupta G."/>
        </authorList>
    </citation>
    <scope>NUCLEOTIDE SEQUENCE [LARGE SCALE GENOMIC DNA]</scope>
    <source>
        <strain evidence="2">gxpsy</strain>
    </source>
</reference>
<sequence length="66" mass="7897">MFLVPDDGIDDLFEEDLFQYDANKSELVLISSLWSIDFFEINCALLRRRHPINKYEKTDNFFALYT</sequence>